<evidence type="ECO:0000259" key="5">
    <source>
        <dbReference type="Pfam" id="PF14905"/>
    </source>
</evidence>
<sequence>MLAGGKITGKVTDEKNGETVIGAVVMVKGSTTGATTDIDGNFVLEVAPGTYTIEVKYVGYQAKEVADIVVEDKKEAKVNVIIGQAKATQLADVVVKTSMKKENISAMITYQKNTNTVAQVVSAEAIRRSPDRNTGEVLKRVSSASIQDGKYLVVRGLADRYNQATLNGALLSSTEPDRKSFSFDLFPSGMIENIVVNKAATPDLPGEFAGGLIQVNTKDVPSKNFMSFQVGSGANMQTVGQDFAHYNGGKLDWLGIDDGTRALPSSVPDKDNFRKLTKAQRIEISKGLENNWGYEMRSGAPNANFQAAAGMNKKVLGGKTLGAIAAVSYNKQNRRTEVTRTFYNQGTDPVEKTLDFNEESYNEEVLWGALGNVTLEMNKNNKISLKGLYNITSQNNTLIRNGRNNDYGGDVMAFQQAFKSTSFVNGQLAGNHFLEKAKTKINWNTSYVNLAQNQPNLRRMEYRRSDGDSSFLAVVPSGLPSLASASMLYSRLTDNIVNASVDAFKPFTLFGRNHTIKAGYMGQTKSRTFNSRPFGMVGGTNALLTLPANELFAVQNMSDTGFQLNELSDKDYDYSASSLLNAGFVMLDNSFGEQYRLVWGVRYENFNQVLNGFRSNKPVSVDRNVGDFLPSLNFTYKPTEKANIRACASQTVIRPEFRELSPFAFYDFELLAAVQGNSDLQRTKISNFDLRYELYPRSGEMFTVGAFYKYFVNPIEQFYNESGVNTFSFTYNNAPSARSYGAEIEFRKRLDFIAPGVAERFTAFANASYIFNNVNFEVTTGTGDKLKVDRPMQGQSPYVINSGLQYDGERSGTSITLLFNMIGRRIFLVGNQENPNIWEAPRPLFDMQISQKLLKDKAGVKLSVTDLLNKKANFYQDINGNGTYDVTGDFLRISRLTGTTVSVSFMYNL</sequence>
<evidence type="ECO:0000256" key="1">
    <source>
        <dbReference type="ARBA" id="ARBA00004442"/>
    </source>
</evidence>
<dbReference type="EMBL" id="BAABFA010000008">
    <property type="protein sequence ID" value="GAA4463164.1"/>
    <property type="molecule type" value="Genomic_DNA"/>
</dbReference>
<evidence type="ECO:0000259" key="4">
    <source>
        <dbReference type="Pfam" id="PF07715"/>
    </source>
</evidence>
<proteinExistence type="predicted"/>
<name>A0ABP8NCU8_9BACT</name>
<organism evidence="6 7">
    <name type="scientific">Nemorincola caseinilytica</name>
    <dbReference type="NCBI Taxonomy" id="2054315"/>
    <lineage>
        <taxon>Bacteria</taxon>
        <taxon>Pseudomonadati</taxon>
        <taxon>Bacteroidota</taxon>
        <taxon>Chitinophagia</taxon>
        <taxon>Chitinophagales</taxon>
        <taxon>Chitinophagaceae</taxon>
        <taxon>Nemorincola</taxon>
    </lineage>
</organism>
<dbReference type="InterPro" id="IPR041700">
    <property type="entry name" value="OMP_b-brl_3"/>
</dbReference>
<dbReference type="InterPro" id="IPR012910">
    <property type="entry name" value="Plug_dom"/>
</dbReference>
<dbReference type="SUPFAM" id="SSF49464">
    <property type="entry name" value="Carboxypeptidase regulatory domain-like"/>
    <property type="match status" value="1"/>
</dbReference>
<dbReference type="Pfam" id="PF13715">
    <property type="entry name" value="CarbopepD_reg_2"/>
    <property type="match status" value="1"/>
</dbReference>
<evidence type="ECO:0000313" key="6">
    <source>
        <dbReference type="EMBL" id="GAA4463164.1"/>
    </source>
</evidence>
<gene>
    <name evidence="6" type="ORF">GCM10023093_11020</name>
</gene>
<reference evidence="7" key="1">
    <citation type="journal article" date="2019" name="Int. J. Syst. Evol. Microbiol.">
        <title>The Global Catalogue of Microorganisms (GCM) 10K type strain sequencing project: providing services to taxonomists for standard genome sequencing and annotation.</title>
        <authorList>
            <consortium name="The Broad Institute Genomics Platform"/>
            <consortium name="The Broad Institute Genome Sequencing Center for Infectious Disease"/>
            <person name="Wu L."/>
            <person name="Ma J."/>
        </authorList>
    </citation>
    <scope>NUCLEOTIDE SEQUENCE [LARGE SCALE GENOMIC DNA]</scope>
    <source>
        <strain evidence="7">JCM 32105</strain>
    </source>
</reference>
<dbReference type="PANTHER" id="PTHR40980:SF5">
    <property type="entry name" value="TONB-DEPENDENT RECEPTOR"/>
    <property type="match status" value="1"/>
</dbReference>
<keyword evidence="3" id="KW-0998">Cell outer membrane</keyword>
<evidence type="ECO:0000256" key="3">
    <source>
        <dbReference type="ARBA" id="ARBA00023237"/>
    </source>
</evidence>
<keyword evidence="2" id="KW-0472">Membrane</keyword>
<accession>A0ABP8NCU8</accession>
<keyword evidence="7" id="KW-1185">Reference proteome</keyword>
<dbReference type="Gene3D" id="2.60.40.1120">
    <property type="entry name" value="Carboxypeptidase-like, regulatory domain"/>
    <property type="match status" value="1"/>
</dbReference>
<dbReference type="Gene3D" id="2.40.170.20">
    <property type="entry name" value="TonB-dependent receptor, beta-barrel domain"/>
    <property type="match status" value="1"/>
</dbReference>
<dbReference type="InterPro" id="IPR036942">
    <property type="entry name" value="Beta-barrel_TonB_sf"/>
</dbReference>
<dbReference type="SUPFAM" id="SSF56935">
    <property type="entry name" value="Porins"/>
    <property type="match status" value="1"/>
</dbReference>
<dbReference type="Pfam" id="PF07715">
    <property type="entry name" value="Plug"/>
    <property type="match status" value="1"/>
</dbReference>
<protein>
    <submittedName>
        <fullName evidence="6">TonB-dependent receptor</fullName>
    </submittedName>
</protein>
<dbReference type="Gene3D" id="2.170.130.10">
    <property type="entry name" value="TonB-dependent receptor, plug domain"/>
    <property type="match status" value="1"/>
</dbReference>
<evidence type="ECO:0000313" key="7">
    <source>
        <dbReference type="Proteomes" id="UP001500067"/>
    </source>
</evidence>
<dbReference type="InterPro" id="IPR008969">
    <property type="entry name" value="CarboxyPept-like_regulatory"/>
</dbReference>
<comment type="caution">
    <text evidence="6">The sequence shown here is derived from an EMBL/GenBank/DDBJ whole genome shotgun (WGS) entry which is preliminary data.</text>
</comment>
<dbReference type="InterPro" id="IPR037066">
    <property type="entry name" value="Plug_dom_sf"/>
</dbReference>
<comment type="subcellular location">
    <subcellularLocation>
        <location evidence="1">Cell outer membrane</location>
    </subcellularLocation>
</comment>
<evidence type="ECO:0000256" key="2">
    <source>
        <dbReference type="ARBA" id="ARBA00023136"/>
    </source>
</evidence>
<feature type="domain" description="TonB-dependent receptor plug" evidence="4">
    <location>
        <begin position="112"/>
        <end position="209"/>
    </location>
</feature>
<dbReference type="PANTHER" id="PTHR40980">
    <property type="entry name" value="PLUG DOMAIN-CONTAINING PROTEIN"/>
    <property type="match status" value="1"/>
</dbReference>
<keyword evidence="6" id="KW-0675">Receptor</keyword>
<dbReference type="Pfam" id="PF14905">
    <property type="entry name" value="OMP_b-brl_3"/>
    <property type="match status" value="1"/>
</dbReference>
<dbReference type="Proteomes" id="UP001500067">
    <property type="component" value="Unassembled WGS sequence"/>
</dbReference>
<feature type="domain" description="Outer membrane protein beta-barrel" evidence="5">
    <location>
        <begin position="552"/>
        <end position="886"/>
    </location>
</feature>